<proteinExistence type="predicted"/>
<dbReference type="AlphaFoldDB" id="A0A4Y2VLS0"/>
<protein>
    <submittedName>
        <fullName evidence="1">Uncharacterized protein</fullName>
    </submittedName>
</protein>
<dbReference type="EMBL" id="BGPR01048237">
    <property type="protein sequence ID" value="GBO25264.1"/>
    <property type="molecule type" value="Genomic_DNA"/>
</dbReference>
<accession>A0A4Y2VLS0</accession>
<sequence length="123" mass="13577">MYIFFNVRLNLSTNPFDLGCNGVENLGLDPAPLFGLLSQTSVKVSLIIKRYYIGYPRAHDDCYKASHVDLAVELVSGSAFSLISCAGQADIVRIYDLALGMIYIGPMMSMFTTWKGNSVLLQE</sequence>
<evidence type="ECO:0000313" key="1">
    <source>
        <dbReference type="EMBL" id="GBO25264.1"/>
    </source>
</evidence>
<name>A0A4Y2VLS0_ARAVE</name>
<dbReference type="Proteomes" id="UP000499080">
    <property type="component" value="Unassembled WGS sequence"/>
</dbReference>
<comment type="caution">
    <text evidence="1">The sequence shown here is derived from an EMBL/GenBank/DDBJ whole genome shotgun (WGS) entry which is preliminary data.</text>
</comment>
<gene>
    <name evidence="1" type="ORF">AVEN_193805_1</name>
</gene>
<organism evidence="1 2">
    <name type="scientific">Araneus ventricosus</name>
    <name type="common">Orbweaver spider</name>
    <name type="synonym">Epeira ventricosa</name>
    <dbReference type="NCBI Taxonomy" id="182803"/>
    <lineage>
        <taxon>Eukaryota</taxon>
        <taxon>Metazoa</taxon>
        <taxon>Ecdysozoa</taxon>
        <taxon>Arthropoda</taxon>
        <taxon>Chelicerata</taxon>
        <taxon>Arachnida</taxon>
        <taxon>Araneae</taxon>
        <taxon>Araneomorphae</taxon>
        <taxon>Entelegynae</taxon>
        <taxon>Araneoidea</taxon>
        <taxon>Araneidae</taxon>
        <taxon>Araneus</taxon>
    </lineage>
</organism>
<reference evidence="1 2" key="1">
    <citation type="journal article" date="2019" name="Sci. Rep.">
        <title>Orb-weaving spider Araneus ventricosus genome elucidates the spidroin gene catalogue.</title>
        <authorList>
            <person name="Kono N."/>
            <person name="Nakamura H."/>
            <person name="Ohtoshi R."/>
            <person name="Moran D.A.P."/>
            <person name="Shinohara A."/>
            <person name="Yoshida Y."/>
            <person name="Fujiwara M."/>
            <person name="Mori M."/>
            <person name="Tomita M."/>
            <person name="Arakawa K."/>
        </authorList>
    </citation>
    <scope>NUCLEOTIDE SEQUENCE [LARGE SCALE GENOMIC DNA]</scope>
</reference>
<keyword evidence="2" id="KW-1185">Reference proteome</keyword>
<evidence type="ECO:0000313" key="2">
    <source>
        <dbReference type="Proteomes" id="UP000499080"/>
    </source>
</evidence>